<dbReference type="Gene3D" id="4.10.810.10">
    <property type="entry name" value="Virus Scaffolding Protein, Chain A"/>
    <property type="match status" value="1"/>
</dbReference>
<dbReference type="AlphaFoldDB" id="A0A2V3WFA0"/>
<evidence type="ECO:0000259" key="1">
    <source>
        <dbReference type="Pfam" id="PF08858"/>
    </source>
</evidence>
<reference evidence="2 3" key="1">
    <citation type="submission" date="2018-05" db="EMBL/GenBank/DDBJ databases">
        <title>Genomic Encyclopedia of Type Strains, Phase IV (KMG-IV): sequencing the most valuable type-strain genomes for metagenomic binning, comparative biology and taxonomic classification.</title>
        <authorList>
            <person name="Goeker M."/>
        </authorList>
    </citation>
    <scope>NUCLEOTIDE SEQUENCE [LARGE SCALE GENOMIC DNA]</scope>
    <source>
        <strain evidence="2 3">DSM 22440</strain>
    </source>
</reference>
<sequence>MGNEIRKQVEVGDWVKLRTKKGERIHGFIEKEMTDEEVVQLRVIASDNHLLSGHSIQVHTVKLEVEPISKYHTLGELEQLIDLALLTNDKTWFDALSDQYNYLKREVENERHIDYTGVSHI</sequence>
<keyword evidence="3" id="KW-1185">Reference proteome</keyword>
<protein>
    <submittedName>
        <fullName evidence="2">IDEAL domain-containing protein</fullName>
    </submittedName>
</protein>
<dbReference type="EMBL" id="QJJR01000004">
    <property type="protein sequence ID" value="PXW91821.1"/>
    <property type="molecule type" value="Genomic_DNA"/>
</dbReference>
<comment type="caution">
    <text evidence="2">The sequence shown here is derived from an EMBL/GenBank/DDBJ whole genome shotgun (WGS) entry which is preliminary data.</text>
</comment>
<name>A0A2V3WFA0_9BACI</name>
<dbReference type="RefSeq" id="WP_110251111.1">
    <property type="nucleotide sequence ID" value="NZ_QJJR01000004.1"/>
</dbReference>
<proteinExistence type="predicted"/>
<feature type="domain" description="IDEAL" evidence="1">
    <location>
        <begin position="76"/>
        <end position="100"/>
    </location>
</feature>
<gene>
    <name evidence="2" type="ORF">DES38_104257</name>
</gene>
<evidence type="ECO:0000313" key="2">
    <source>
        <dbReference type="EMBL" id="PXW91821.1"/>
    </source>
</evidence>
<dbReference type="InterPro" id="IPR027393">
    <property type="entry name" value="Virus_scaffolding_prot_C"/>
</dbReference>
<evidence type="ECO:0000313" key="3">
    <source>
        <dbReference type="Proteomes" id="UP000247922"/>
    </source>
</evidence>
<dbReference type="Pfam" id="PF08858">
    <property type="entry name" value="IDEAL"/>
    <property type="match status" value="1"/>
</dbReference>
<dbReference type="InterPro" id="IPR014957">
    <property type="entry name" value="IDEAL_dom"/>
</dbReference>
<dbReference type="Proteomes" id="UP000247922">
    <property type="component" value="Unassembled WGS sequence"/>
</dbReference>
<organism evidence="2 3">
    <name type="scientific">Streptohalobacillus salinus</name>
    <dbReference type="NCBI Taxonomy" id="621096"/>
    <lineage>
        <taxon>Bacteria</taxon>
        <taxon>Bacillati</taxon>
        <taxon>Bacillota</taxon>
        <taxon>Bacilli</taxon>
        <taxon>Bacillales</taxon>
        <taxon>Bacillaceae</taxon>
        <taxon>Streptohalobacillus</taxon>
    </lineage>
</organism>
<dbReference type="OrthoDB" id="2427704at2"/>
<accession>A0A2V3WFA0</accession>